<keyword evidence="1" id="KW-0812">Transmembrane</keyword>
<organism evidence="2 3">
    <name type="scientific">Winogradskyella alexanderae</name>
    <dbReference type="NCBI Taxonomy" id="2877123"/>
    <lineage>
        <taxon>Bacteria</taxon>
        <taxon>Pseudomonadati</taxon>
        <taxon>Bacteroidota</taxon>
        <taxon>Flavobacteriia</taxon>
        <taxon>Flavobacteriales</taxon>
        <taxon>Flavobacteriaceae</taxon>
        <taxon>Winogradskyella</taxon>
    </lineage>
</organism>
<feature type="transmembrane region" description="Helical" evidence="1">
    <location>
        <begin position="7"/>
        <end position="25"/>
    </location>
</feature>
<keyword evidence="1" id="KW-1133">Transmembrane helix</keyword>
<comment type="caution">
    <text evidence="2">The sequence shown here is derived from an EMBL/GenBank/DDBJ whole genome shotgun (WGS) entry which is preliminary data.</text>
</comment>
<keyword evidence="1" id="KW-0472">Membrane</keyword>
<dbReference type="RefSeq" id="WP_224527016.1">
    <property type="nucleotide sequence ID" value="NZ_JAIUJR010000002.1"/>
</dbReference>
<dbReference type="Proteomes" id="UP001198901">
    <property type="component" value="Unassembled WGS sequence"/>
</dbReference>
<name>A0ABS7XT07_9FLAO</name>
<protein>
    <submittedName>
        <fullName evidence="2">Uncharacterized protein</fullName>
    </submittedName>
</protein>
<proteinExistence type="predicted"/>
<accession>A0ABS7XT07</accession>
<dbReference type="EMBL" id="JAIUJR010000002">
    <property type="protein sequence ID" value="MCA0132067.1"/>
    <property type="molecule type" value="Genomic_DNA"/>
</dbReference>
<gene>
    <name evidence="2" type="ORF">LBU54_05685</name>
</gene>
<feature type="transmembrane region" description="Helical" evidence="1">
    <location>
        <begin position="31"/>
        <end position="50"/>
    </location>
</feature>
<reference evidence="3" key="1">
    <citation type="submission" date="2023-07" db="EMBL/GenBank/DDBJ databases">
        <authorList>
            <person name="Yue Y."/>
        </authorList>
    </citation>
    <scope>NUCLEOTIDE SEQUENCE [LARGE SCALE GENOMIC DNA]</scope>
    <source>
        <strain evidence="3">D23</strain>
    </source>
</reference>
<sequence length="56" mass="5940">MKDKTGLIIALIGIAILVGVIIYQAKTENTAPAYIVVGLAVNIIGVGIHLKRNLKK</sequence>
<keyword evidence="3" id="KW-1185">Reference proteome</keyword>
<evidence type="ECO:0000256" key="1">
    <source>
        <dbReference type="SAM" id="Phobius"/>
    </source>
</evidence>
<evidence type="ECO:0000313" key="3">
    <source>
        <dbReference type="Proteomes" id="UP001198901"/>
    </source>
</evidence>
<evidence type="ECO:0000313" key="2">
    <source>
        <dbReference type="EMBL" id="MCA0132067.1"/>
    </source>
</evidence>